<organism evidence="1 2">
    <name type="scientific">Fusarium venenatum</name>
    <dbReference type="NCBI Taxonomy" id="56646"/>
    <lineage>
        <taxon>Eukaryota</taxon>
        <taxon>Fungi</taxon>
        <taxon>Dikarya</taxon>
        <taxon>Ascomycota</taxon>
        <taxon>Pezizomycotina</taxon>
        <taxon>Sordariomycetes</taxon>
        <taxon>Hypocreomycetidae</taxon>
        <taxon>Hypocreales</taxon>
        <taxon>Nectriaceae</taxon>
        <taxon>Fusarium</taxon>
    </lineage>
</organism>
<protein>
    <submittedName>
        <fullName evidence="1">Uncharacterized protein</fullName>
    </submittedName>
</protein>
<reference evidence="2" key="1">
    <citation type="submission" date="2014-10" db="EMBL/GenBank/DDBJ databases">
        <authorList>
            <person name="King R."/>
        </authorList>
    </citation>
    <scope>NUCLEOTIDE SEQUENCE [LARGE SCALE GENOMIC DNA]</scope>
    <source>
        <strain evidence="2">A3/5</strain>
    </source>
</reference>
<accession>A0A2L2TAR0</accession>
<dbReference type="Proteomes" id="UP000245910">
    <property type="component" value="Chromosome II"/>
</dbReference>
<name>A0A2L2TAR0_9HYPO</name>
<sequence>MLTQTRLNISPSGQLIFYRPNTLPNYPFLDRPIPWPKLCCHNDTSILKASELNARVPLLQLPDELLQPILRSVVKKPLEFSLGHDAYWDAYWHLLEEDDVPNWGPEREQDQEKSASFTKLQFHGLHARPQSIKQFLQWPKELHELFITNGDFWDNNEIKAAFRWNHNCLADALSSQKDHIRVLDIGWLGHDRDQNAFPVSNFPNLHTMTICIAYKHPNEEACRNWLTPSLQTLILNLHTSGQCGPSSHNCMSKANSHAIAEWARMARRWVDETRNLGLREICIRAYSSGDDAWQNEDEVSCMHGSYAEEMKENLRQCLKYIDEQGFKSFWIGYSGRRYTSETMEAMCKCEKKHKPRA</sequence>
<evidence type="ECO:0000313" key="1">
    <source>
        <dbReference type="EMBL" id="CEI61417.1"/>
    </source>
</evidence>
<dbReference type="EMBL" id="LN649230">
    <property type="protein sequence ID" value="CEI61417.1"/>
    <property type="molecule type" value="Genomic_DNA"/>
</dbReference>
<proteinExistence type="predicted"/>
<dbReference type="AlphaFoldDB" id="A0A2L2TAR0"/>
<evidence type="ECO:0000313" key="2">
    <source>
        <dbReference type="Proteomes" id="UP000245910"/>
    </source>
</evidence>
<keyword evidence="2" id="KW-1185">Reference proteome</keyword>